<feature type="domain" description="Gfo/Idh/MocA-like oxidoreductase N-terminal" evidence="1">
    <location>
        <begin position="4"/>
        <end position="122"/>
    </location>
</feature>
<dbReference type="SUPFAM" id="SSF51735">
    <property type="entry name" value="NAD(P)-binding Rossmann-fold domains"/>
    <property type="match status" value="1"/>
</dbReference>
<dbReference type="AlphaFoldDB" id="E3GWS4"/>
<dbReference type="NCBIfam" id="NF040723">
    <property type="entry name" value="UDP-GlcNAcDh_Arch"/>
    <property type="match status" value="1"/>
</dbReference>
<name>E3GWS4_METFV</name>
<evidence type="ECO:0000313" key="3">
    <source>
        <dbReference type="EMBL" id="ADP77993.1"/>
    </source>
</evidence>
<accession>E3GWS4</accession>
<dbReference type="STRING" id="523846.Mfer_1207"/>
<dbReference type="InterPro" id="IPR000683">
    <property type="entry name" value="Gfo/Idh/MocA-like_OxRdtase_N"/>
</dbReference>
<dbReference type="EMBL" id="CP002278">
    <property type="protein sequence ID" value="ADP77993.1"/>
    <property type="molecule type" value="Genomic_DNA"/>
</dbReference>
<dbReference type="InterPro" id="IPR053561">
    <property type="entry name" value="UDP-GlcNAc_3-dehydrogenase"/>
</dbReference>
<reference evidence="3 4" key="1">
    <citation type="journal article" date="2010" name="Stand. Genomic Sci.">
        <title>Complete genome sequence of Methanothermus fervidus type strain (V24S).</title>
        <authorList>
            <person name="Anderson I."/>
            <person name="Djao O.D."/>
            <person name="Misra M."/>
            <person name="Chertkov O."/>
            <person name="Nolan M."/>
            <person name="Lucas S."/>
            <person name="Lapidus A."/>
            <person name="Del Rio T.G."/>
            <person name="Tice H."/>
            <person name="Cheng J.F."/>
            <person name="Tapia R."/>
            <person name="Han C."/>
            <person name="Goodwin L."/>
            <person name="Pitluck S."/>
            <person name="Liolios K."/>
            <person name="Ivanova N."/>
            <person name="Mavromatis K."/>
            <person name="Mikhailova N."/>
            <person name="Pati A."/>
            <person name="Brambilla E."/>
            <person name="Chen A."/>
            <person name="Palaniappan K."/>
            <person name="Land M."/>
            <person name="Hauser L."/>
            <person name="Chang Y.J."/>
            <person name="Jeffries C.D."/>
            <person name="Sikorski J."/>
            <person name="Spring S."/>
            <person name="Rohde M."/>
            <person name="Eichinger K."/>
            <person name="Huber H."/>
            <person name="Wirth R."/>
            <person name="Goker M."/>
            <person name="Detter J.C."/>
            <person name="Woyke T."/>
            <person name="Bristow J."/>
            <person name="Eisen J.A."/>
            <person name="Markowitz V."/>
            <person name="Hugenholtz P."/>
            <person name="Klenk H.P."/>
            <person name="Kyrpides N.C."/>
        </authorList>
    </citation>
    <scope>NUCLEOTIDE SEQUENCE [LARGE SCALE GENOMIC DNA]</scope>
    <source>
        <strain evidence="4">ATCC 43054 / DSM 2088 / JCM 10308 / V24 S</strain>
    </source>
</reference>
<dbReference type="PANTHER" id="PTHR43377">
    <property type="entry name" value="BILIVERDIN REDUCTASE A"/>
    <property type="match status" value="1"/>
</dbReference>
<dbReference type="KEGG" id="mfv:Mfer_1207"/>
<dbReference type="InterPro" id="IPR036291">
    <property type="entry name" value="NAD(P)-bd_dom_sf"/>
</dbReference>
<evidence type="ECO:0000259" key="2">
    <source>
        <dbReference type="Pfam" id="PF22725"/>
    </source>
</evidence>
<proteinExistence type="predicted"/>
<dbReference type="Pfam" id="PF22725">
    <property type="entry name" value="GFO_IDH_MocA_C3"/>
    <property type="match status" value="1"/>
</dbReference>
<feature type="domain" description="GFO/IDH/MocA-like oxidoreductase" evidence="2">
    <location>
        <begin position="130"/>
        <end position="241"/>
    </location>
</feature>
<sequence>MKKLNVGVIGVGAMGYNHARVYSQLKNANLLAVADISKTALKRVTKRYNTKGFTDYMKVLEMPEIDAVSVCVPTTYHYKVTMDAIEHGKHVLVEKPIAFTVEEAKEMIKFARKKNVKLSVGHVERFNPAVQKAKEVVESGTIGDIVTASTKRVGPFPPRIKDVGVTIDLAIHDIDIMHYLFEKKVVEVYAYMGSILNKCEFEDHAEIMVKFQENIVGLLEVNWLTPYKKRKLSITGTDGIISVDYITQNLKVHGKFAQNISINKEEPLKNELRSFVNSVLEDKEPPVNGESGLYALKVVLNAIKSAKKGYPVRLEGGKNE</sequence>
<dbReference type="InterPro" id="IPR051450">
    <property type="entry name" value="Gfo/Idh/MocA_Oxidoreductases"/>
</dbReference>
<evidence type="ECO:0000259" key="1">
    <source>
        <dbReference type="Pfam" id="PF01408"/>
    </source>
</evidence>
<dbReference type="Proteomes" id="UP000002315">
    <property type="component" value="Chromosome"/>
</dbReference>
<protein>
    <submittedName>
        <fullName evidence="3">Oxidoreductase domain protein</fullName>
    </submittedName>
</protein>
<organism evidence="3 4">
    <name type="scientific">Methanothermus fervidus (strain ATCC 43054 / DSM 2088 / JCM 10308 / V24 S)</name>
    <dbReference type="NCBI Taxonomy" id="523846"/>
    <lineage>
        <taxon>Archaea</taxon>
        <taxon>Methanobacteriati</taxon>
        <taxon>Methanobacteriota</taxon>
        <taxon>Methanomada group</taxon>
        <taxon>Methanobacteria</taxon>
        <taxon>Methanobacteriales</taxon>
        <taxon>Methanothermaceae</taxon>
        <taxon>Methanothermus</taxon>
    </lineage>
</organism>
<gene>
    <name evidence="3" type="ordered locus">Mfer_1207</name>
</gene>
<dbReference type="Pfam" id="PF01408">
    <property type="entry name" value="GFO_IDH_MocA"/>
    <property type="match status" value="1"/>
</dbReference>
<dbReference type="InterPro" id="IPR055170">
    <property type="entry name" value="GFO_IDH_MocA-like_dom"/>
</dbReference>
<evidence type="ECO:0000313" key="4">
    <source>
        <dbReference type="Proteomes" id="UP000002315"/>
    </source>
</evidence>
<keyword evidence="4" id="KW-1185">Reference proteome</keyword>
<dbReference type="Gene3D" id="3.30.360.10">
    <property type="entry name" value="Dihydrodipicolinate Reductase, domain 2"/>
    <property type="match status" value="1"/>
</dbReference>
<dbReference type="SUPFAM" id="SSF55347">
    <property type="entry name" value="Glyceraldehyde-3-phosphate dehydrogenase-like, C-terminal domain"/>
    <property type="match status" value="1"/>
</dbReference>
<dbReference type="GO" id="GO:0000166">
    <property type="term" value="F:nucleotide binding"/>
    <property type="evidence" value="ECO:0007669"/>
    <property type="project" value="InterPro"/>
</dbReference>
<dbReference type="PANTHER" id="PTHR43377:SF1">
    <property type="entry name" value="BILIVERDIN REDUCTASE A"/>
    <property type="match status" value="1"/>
</dbReference>
<dbReference type="OrthoDB" id="25239at2157"/>
<dbReference type="HOGENOM" id="CLU_023194_10_0_2"/>
<dbReference type="Gene3D" id="3.40.50.720">
    <property type="entry name" value="NAD(P)-binding Rossmann-like Domain"/>
    <property type="match status" value="1"/>
</dbReference>